<reference evidence="8" key="2">
    <citation type="submission" date="2023-01" db="EMBL/GenBank/DDBJ databases">
        <authorList>
            <person name="Sun Q."/>
            <person name="Evtushenko L."/>
        </authorList>
    </citation>
    <scope>NUCLEOTIDE SEQUENCE</scope>
    <source>
        <strain evidence="8">VKM Ac-1069</strain>
    </source>
</reference>
<feature type="transmembrane region" description="Helical" evidence="6">
    <location>
        <begin position="415"/>
        <end position="433"/>
    </location>
</feature>
<gene>
    <name evidence="8" type="ORF">GCM10017577_17340</name>
</gene>
<feature type="transmembrane region" description="Helical" evidence="6">
    <location>
        <begin position="389"/>
        <end position="409"/>
    </location>
</feature>
<keyword evidence="4 6" id="KW-1133">Transmembrane helix</keyword>
<evidence type="ECO:0000313" key="9">
    <source>
        <dbReference type="Proteomes" id="UP001143463"/>
    </source>
</evidence>
<dbReference type="PROSITE" id="PS50850">
    <property type="entry name" value="MFS"/>
    <property type="match status" value="1"/>
</dbReference>
<reference evidence="8" key="1">
    <citation type="journal article" date="2014" name="Int. J. Syst. Evol. Microbiol.">
        <title>Complete genome sequence of Corynebacterium casei LMG S-19264T (=DSM 44701T), isolated from a smear-ripened cheese.</title>
        <authorList>
            <consortium name="US DOE Joint Genome Institute (JGI-PGF)"/>
            <person name="Walter F."/>
            <person name="Albersmeier A."/>
            <person name="Kalinowski J."/>
            <person name="Ruckert C."/>
        </authorList>
    </citation>
    <scope>NUCLEOTIDE SEQUENCE</scope>
    <source>
        <strain evidence="8">VKM Ac-1069</strain>
    </source>
</reference>
<feature type="transmembrane region" description="Helical" evidence="6">
    <location>
        <begin position="148"/>
        <end position="167"/>
    </location>
</feature>
<dbReference type="PANTHER" id="PTHR42718:SF9">
    <property type="entry name" value="MAJOR FACILITATOR SUPERFAMILY MULTIDRUG TRANSPORTER MFSC"/>
    <property type="match status" value="1"/>
</dbReference>
<feature type="transmembrane region" description="Helical" evidence="6">
    <location>
        <begin position="345"/>
        <end position="368"/>
    </location>
</feature>
<feature type="transmembrane region" description="Helical" evidence="6">
    <location>
        <begin position="118"/>
        <end position="136"/>
    </location>
</feature>
<evidence type="ECO:0000256" key="2">
    <source>
        <dbReference type="ARBA" id="ARBA00022448"/>
    </source>
</evidence>
<feature type="transmembrane region" description="Helical" evidence="6">
    <location>
        <begin position="210"/>
        <end position="228"/>
    </location>
</feature>
<dbReference type="AlphaFoldDB" id="A0A9W6L1N5"/>
<dbReference type="InterPro" id="IPR036259">
    <property type="entry name" value="MFS_trans_sf"/>
</dbReference>
<comment type="caution">
    <text evidence="8">The sequence shown here is derived from an EMBL/GenBank/DDBJ whole genome shotgun (WGS) entry which is preliminary data.</text>
</comment>
<evidence type="ECO:0000256" key="3">
    <source>
        <dbReference type="ARBA" id="ARBA00022692"/>
    </source>
</evidence>
<feature type="transmembrane region" description="Helical" evidence="6">
    <location>
        <begin position="90"/>
        <end position="106"/>
    </location>
</feature>
<feature type="transmembrane region" description="Helical" evidence="6">
    <location>
        <begin position="253"/>
        <end position="274"/>
    </location>
</feature>
<organism evidence="8 9">
    <name type="scientific">Pseudonocardia halophobica</name>
    <dbReference type="NCBI Taxonomy" id="29401"/>
    <lineage>
        <taxon>Bacteria</taxon>
        <taxon>Bacillati</taxon>
        <taxon>Actinomycetota</taxon>
        <taxon>Actinomycetes</taxon>
        <taxon>Pseudonocardiales</taxon>
        <taxon>Pseudonocardiaceae</taxon>
        <taxon>Pseudonocardia</taxon>
    </lineage>
</organism>
<feature type="transmembrane region" description="Helical" evidence="6">
    <location>
        <begin position="320"/>
        <end position="339"/>
    </location>
</feature>
<keyword evidence="9" id="KW-1185">Reference proteome</keyword>
<feature type="transmembrane region" description="Helical" evidence="6">
    <location>
        <begin position="280"/>
        <end position="300"/>
    </location>
</feature>
<dbReference type="InterPro" id="IPR020846">
    <property type="entry name" value="MFS_dom"/>
</dbReference>
<dbReference type="Pfam" id="PF07690">
    <property type="entry name" value="MFS_1"/>
    <property type="match status" value="1"/>
</dbReference>
<protein>
    <submittedName>
        <fullName evidence="8">MFS transporter</fullName>
    </submittedName>
</protein>
<evidence type="ECO:0000256" key="1">
    <source>
        <dbReference type="ARBA" id="ARBA00004651"/>
    </source>
</evidence>
<comment type="subcellular location">
    <subcellularLocation>
        <location evidence="1">Cell membrane</location>
        <topology evidence="1">Multi-pass membrane protein</topology>
    </subcellularLocation>
</comment>
<feature type="domain" description="Major facilitator superfamily (MFS) profile" evidence="7">
    <location>
        <begin position="1"/>
        <end position="438"/>
    </location>
</feature>
<evidence type="ECO:0000256" key="6">
    <source>
        <dbReference type="SAM" id="Phobius"/>
    </source>
</evidence>
<evidence type="ECO:0000259" key="7">
    <source>
        <dbReference type="PROSITE" id="PS50850"/>
    </source>
</evidence>
<dbReference type="Gene3D" id="1.20.1720.10">
    <property type="entry name" value="Multidrug resistance protein D"/>
    <property type="match status" value="1"/>
</dbReference>
<dbReference type="Proteomes" id="UP001143463">
    <property type="component" value="Unassembled WGS sequence"/>
</dbReference>
<keyword evidence="2" id="KW-0813">Transport</keyword>
<name>A0A9W6L1N5_9PSEU</name>
<sequence>MLTTVGAVVGSLGTPLIPSIATLFDVPLTAAQWSLTAPLLTSTVSTPILGRIGAGRFRRRTLLAGLGTVVTGLVLSLCAPAFSLFVTGRAMQGLGLALIPLAMAVARDEMAPERRTSTIALLSVTGIAGAGLGFPLSSAMAELGGLRAAYGLGLALVAGTTVLTLWFVPRSSVDRAARVDWTGGAMLSVGLVAVLLPLTQGAHWGWSSPWTWGLGSGGVVMLAVWVLWSRATSHPLIDLSLAARPGLAGPNSVSLFAGVGTYALMTMSIVAVGTGPDADGFGLGLPTVVNGLVLIPYSVLSVLGSRAARLASARWGTRMLLPTGCGFSLIATVGLAVFPHGLWQVLLWMALGGLGSGFTFASIPVLMVPHVPGTETGSALAFSMVLRSLGMTAGSALGVALMVILGGGAEGFRTSLLIVSSAWVVGALCALTFSGRVRAHAPSDALVLRPDPPA</sequence>
<accession>A0A9W6L1N5</accession>
<evidence type="ECO:0000313" key="8">
    <source>
        <dbReference type="EMBL" id="GLL10594.1"/>
    </source>
</evidence>
<keyword evidence="5 6" id="KW-0472">Membrane</keyword>
<keyword evidence="3 6" id="KW-0812">Transmembrane</keyword>
<feature type="transmembrane region" description="Helical" evidence="6">
    <location>
        <begin position="179"/>
        <end position="198"/>
    </location>
</feature>
<evidence type="ECO:0000256" key="4">
    <source>
        <dbReference type="ARBA" id="ARBA00022989"/>
    </source>
</evidence>
<dbReference type="RefSeq" id="WP_051736808.1">
    <property type="nucleotide sequence ID" value="NZ_BAAAUZ010000002.1"/>
</dbReference>
<dbReference type="InterPro" id="IPR011701">
    <property type="entry name" value="MFS"/>
</dbReference>
<dbReference type="GO" id="GO:0022857">
    <property type="term" value="F:transmembrane transporter activity"/>
    <property type="evidence" value="ECO:0007669"/>
    <property type="project" value="InterPro"/>
</dbReference>
<feature type="transmembrane region" description="Helical" evidence="6">
    <location>
        <begin position="62"/>
        <end position="84"/>
    </location>
</feature>
<dbReference type="SUPFAM" id="SSF103473">
    <property type="entry name" value="MFS general substrate transporter"/>
    <property type="match status" value="1"/>
</dbReference>
<evidence type="ECO:0000256" key="5">
    <source>
        <dbReference type="ARBA" id="ARBA00023136"/>
    </source>
</evidence>
<dbReference type="GO" id="GO:0005886">
    <property type="term" value="C:plasma membrane"/>
    <property type="evidence" value="ECO:0007669"/>
    <property type="project" value="UniProtKB-SubCell"/>
</dbReference>
<dbReference type="PANTHER" id="PTHR42718">
    <property type="entry name" value="MAJOR FACILITATOR SUPERFAMILY MULTIDRUG TRANSPORTER MFSC"/>
    <property type="match status" value="1"/>
</dbReference>
<proteinExistence type="predicted"/>
<feature type="transmembrane region" description="Helical" evidence="6">
    <location>
        <begin position="30"/>
        <end position="50"/>
    </location>
</feature>
<dbReference type="Gene3D" id="1.20.1250.20">
    <property type="entry name" value="MFS general substrate transporter like domains"/>
    <property type="match status" value="1"/>
</dbReference>
<dbReference type="EMBL" id="BSFQ01000005">
    <property type="protein sequence ID" value="GLL10594.1"/>
    <property type="molecule type" value="Genomic_DNA"/>
</dbReference>